<keyword evidence="4" id="KW-1185">Reference proteome</keyword>
<feature type="domain" description="DUF3071" evidence="2">
    <location>
        <begin position="2"/>
        <end position="118"/>
    </location>
</feature>
<dbReference type="Proteomes" id="UP001431656">
    <property type="component" value="Chromosome"/>
</dbReference>
<sequence>MESALTPREIQARIRGGESLEEVAQAAGVSVEQIDAYAGPVLAEREHAATLARTSQVRRHRESGVQRLLGEVVADALAAEGVAPEEIRWDSWRDENRRWTVQVSWPSNGEQQHADFDFDQRGRYSTAKDAGAKKLIGERPPQAKRPGTPNPDAEPTVDLHDELAIVRVVQDNAEPPAVLPDVPAARIIKLPGRDQDNIDDEPDDYVDPELEQFDGVYDIVSNPRSDMDVLYDMLSGFNEDSVRIYTGLTQPVSPPPDPEPEAQPRSAQRPRPSDPRSRRRGRTASVAGEPIEVAPAADQPAEPDKQPTDAETAQSAATPPESAAAPDSRAGAHPKAATPRAKATHKPATPRPKPAQAAAHAEQASAEPEQDALVSGPEEQTTPKPRKRRKRASVPTWDEIMFGAPPPSDPSN</sequence>
<evidence type="ECO:0000259" key="2">
    <source>
        <dbReference type="Pfam" id="PF11268"/>
    </source>
</evidence>
<gene>
    <name evidence="3" type="primary">sepH</name>
    <name evidence="3" type="ORF">brsh051_02230</name>
</gene>
<organism evidence="3 4">
    <name type="scientific">Brooklawnia propionicigenes</name>
    <dbReference type="NCBI Taxonomy" id="3041175"/>
    <lineage>
        <taxon>Bacteria</taxon>
        <taxon>Bacillati</taxon>
        <taxon>Actinomycetota</taxon>
        <taxon>Actinomycetes</taxon>
        <taxon>Propionibacteriales</taxon>
        <taxon>Propionibacteriaceae</taxon>
        <taxon>Brooklawnia</taxon>
    </lineage>
</organism>
<feature type="compositionally biased region" description="Low complexity" evidence="1">
    <location>
        <begin position="354"/>
        <end position="367"/>
    </location>
</feature>
<feature type="compositionally biased region" description="Low complexity" evidence="1">
    <location>
        <begin position="313"/>
        <end position="328"/>
    </location>
</feature>
<evidence type="ECO:0000256" key="1">
    <source>
        <dbReference type="SAM" id="MobiDB-lite"/>
    </source>
</evidence>
<evidence type="ECO:0000313" key="3">
    <source>
        <dbReference type="EMBL" id="BEH00942.1"/>
    </source>
</evidence>
<dbReference type="AlphaFoldDB" id="A0AAN0MEE0"/>
<protein>
    <submittedName>
        <fullName evidence="3">Septation protein SepH</fullName>
    </submittedName>
</protein>
<accession>A0AAN0MEE0</accession>
<dbReference type="InterPro" id="IPR021421">
    <property type="entry name" value="DUF3071"/>
</dbReference>
<feature type="region of interest" description="Disordered" evidence="1">
    <location>
        <begin position="128"/>
        <end position="156"/>
    </location>
</feature>
<reference evidence="3" key="1">
    <citation type="journal article" date="2024" name="Int. J. Syst. Evol. Microbiol.">
        <title>Brooklawnia propionicigenes sp. nov., a facultatively anaerobic, propionate-producing bacterium isolated from a methanogenic reactor treating waste from cattle farms.</title>
        <authorList>
            <person name="Akita Y."/>
            <person name="Ueki A."/>
            <person name="Tonouchi A."/>
            <person name="Sugawara Y."/>
            <person name="Honma S."/>
            <person name="Kaku N."/>
            <person name="Ueki K."/>
        </authorList>
    </citation>
    <scope>NUCLEOTIDE SEQUENCE</scope>
    <source>
        <strain evidence="3">SH051</strain>
    </source>
</reference>
<dbReference type="KEGG" id="broo:brsh051_02230"/>
<dbReference type="NCBIfam" id="NF040712">
    <property type="entry name" value="SepH"/>
    <property type="match status" value="1"/>
</dbReference>
<evidence type="ECO:0000313" key="4">
    <source>
        <dbReference type="Proteomes" id="UP001431656"/>
    </source>
</evidence>
<name>A0AAN0MEE0_9ACTN</name>
<dbReference type="InterPro" id="IPR047682">
    <property type="entry name" value="SepH-like"/>
</dbReference>
<feature type="region of interest" description="Disordered" evidence="1">
    <location>
        <begin position="245"/>
        <end position="412"/>
    </location>
</feature>
<dbReference type="EMBL" id="AP028056">
    <property type="protein sequence ID" value="BEH00942.1"/>
    <property type="molecule type" value="Genomic_DNA"/>
</dbReference>
<dbReference type="Pfam" id="PF11268">
    <property type="entry name" value="DUF3071"/>
    <property type="match status" value="1"/>
</dbReference>
<proteinExistence type="predicted"/>